<comment type="similarity">
    <text evidence="2">Belongs to the AlaDH/PNT family.</text>
</comment>
<name>A0A1Y5SLR9_9RHOB</name>
<keyword evidence="9" id="KW-1015">Disulfide bond</keyword>
<feature type="active site" description="Proton acceptor" evidence="12">
    <location>
        <position position="78"/>
    </location>
</feature>
<feature type="binding site" evidence="13">
    <location>
        <begin position="305"/>
        <end position="308"/>
    </location>
    <ligand>
        <name>NAD(+)</name>
        <dbReference type="ChEBI" id="CHEBI:57540"/>
    </ligand>
</feature>
<keyword evidence="7" id="KW-0560">Oxidoreductase</keyword>
<evidence type="ECO:0000256" key="10">
    <source>
        <dbReference type="ARBA" id="ARBA00033228"/>
    </source>
</evidence>
<dbReference type="InterPro" id="IPR027281">
    <property type="entry name" value="Lys1"/>
</dbReference>
<evidence type="ECO:0000259" key="14">
    <source>
        <dbReference type="SMART" id="SM01002"/>
    </source>
</evidence>
<sequence length="351" mass="37131">MATAPHIWLRAEARASEARTPLMPEGAAALLARGFAVTVEQSPTRIIPDADFAAAGCAMAPEGSWPDAPPDAVILGLKELPPAAAPLSHAHIFFAHAFKGQPDAPALLERFRRGGGTLWDLEYLVDERGVRVAAFGYYAGYVGAAVSLLAWCAAQRDTGAMPAVSAWPDADAMIDAVRAEIGRQRPTALVIGAKGRVGQGAADFLGRDVGLALTLWDKEETAGGGPFPEVAEHDLMVNAVLAMPGIPVFAGPDILTADRRLTVIGDVACDPGTPYNPIPLYDAATSWAQPVVRVHDAPPLDIMAIDNLPSLLPREASQEFAAALLPHLLTLGDRDEGVWARAEATFRHLLQ</sequence>
<dbReference type="PANTHER" id="PTHR11133:SF23">
    <property type="entry name" value="SACCHAROPINE DEHYDROGENASE [NAD(+), L-LYSINE-FORMING]"/>
    <property type="match status" value="1"/>
</dbReference>
<feature type="active site" description="Proton donor" evidence="12">
    <location>
        <position position="96"/>
    </location>
</feature>
<feature type="binding site" evidence="13">
    <location>
        <position position="221"/>
    </location>
    <ligand>
        <name>NAD(+)</name>
        <dbReference type="ChEBI" id="CHEBI:57540"/>
    </ligand>
</feature>
<feature type="domain" description="Alanine dehydrogenase/pyridine nucleotide transhydrogenase N-terminal" evidence="15">
    <location>
        <begin position="8"/>
        <end position="142"/>
    </location>
</feature>
<dbReference type="Proteomes" id="UP000193900">
    <property type="component" value="Unassembled WGS sequence"/>
</dbReference>
<dbReference type="OrthoDB" id="502334at2"/>
<evidence type="ECO:0000256" key="4">
    <source>
        <dbReference type="ARBA" id="ARBA00012847"/>
    </source>
</evidence>
<dbReference type="GO" id="GO:0004754">
    <property type="term" value="F:saccharopine dehydrogenase (NAD+, L-lysine-forming) activity"/>
    <property type="evidence" value="ECO:0007669"/>
    <property type="project" value="UniProtKB-EC"/>
</dbReference>
<dbReference type="InterPro" id="IPR051168">
    <property type="entry name" value="AASS"/>
</dbReference>
<feature type="binding site" evidence="13">
    <location>
        <position position="267"/>
    </location>
    <ligand>
        <name>NAD(+)</name>
        <dbReference type="ChEBI" id="CHEBI:57540"/>
    </ligand>
</feature>
<dbReference type="EC" id="1.5.1.7" evidence="4"/>
<dbReference type="InterPro" id="IPR036291">
    <property type="entry name" value="NAD(P)-bd_dom_sf"/>
</dbReference>
<gene>
    <name evidence="16" type="ORF">ROA7023_01791</name>
</gene>
<evidence type="ECO:0000256" key="13">
    <source>
        <dbReference type="PIRSR" id="PIRSR018250-3"/>
    </source>
</evidence>
<dbReference type="GO" id="GO:0019878">
    <property type="term" value="P:lysine biosynthetic process via aminoadipic acid"/>
    <property type="evidence" value="ECO:0007669"/>
    <property type="project" value="UniProtKB-UniPathway"/>
</dbReference>
<organism evidence="16 17">
    <name type="scientific">Roseisalinus antarcticus</name>
    <dbReference type="NCBI Taxonomy" id="254357"/>
    <lineage>
        <taxon>Bacteria</taxon>
        <taxon>Pseudomonadati</taxon>
        <taxon>Pseudomonadota</taxon>
        <taxon>Alphaproteobacteria</taxon>
        <taxon>Rhodobacterales</taxon>
        <taxon>Roseobacteraceae</taxon>
        <taxon>Roseisalinus</taxon>
    </lineage>
</organism>
<evidence type="ECO:0000256" key="9">
    <source>
        <dbReference type="ARBA" id="ARBA00023157"/>
    </source>
</evidence>
<dbReference type="InterPro" id="IPR007886">
    <property type="entry name" value="AlaDH/PNT_N"/>
</dbReference>
<feature type="domain" description="Alanine dehydrogenase/pyridine nucleotide transhydrogenase NAD(H)-binding" evidence="14">
    <location>
        <begin position="173"/>
        <end position="304"/>
    </location>
</feature>
<reference evidence="16 17" key="1">
    <citation type="submission" date="2017-03" db="EMBL/GenBank/DDBJ databases">
        <authorList>
            <person name="Afonso C.L."/>
            <person name="Miller P.J."/>
            <person name="Scott M.A."/>
            <person name="Spackman E."/>
            <person name="Goraichik I."/>
            <person name="Dimitrov K.M."/>
            <person name="Suarez D.L."/>
            <person name="Swayne D.E."/>
        </authorList>
    </citation>
    <scope>NUCLEOTIDE SEQUENCE [LARGE SCALE GENOMIC DNA]</scope>
    <source>
        <strain evidence="16 17">CECT 7023</strain>
    </source>
</reference>
<feature type="binding site" evidence="13">
    <location>
        <position position="217"/>
    </location>
    <ligand>
        <name>NAD(+)</name>
        <dbReference type="ChEBI" id="CHEBI:57540"/>
    </ligand>
</feature>
<evidence type="ECO:0000256" key="8">
    <source>
        <dbReference type="ARBA" id="ARBA00023027"/>
    </source>
</evidence>
<evidence type="ECO:0000256" key="5">
    <source>
        <dbReference type="ARBA" id="ARBA00021221"/>
    </source>
</evidence>
<evidence type="ECO:0000256" key="7">
    <source>
        <dbReference type="ARBA" id="ARBA00023002"/>
    </source>
</evidence>
<dbReference type="SMART" id="SM01002">
    <property type="entry name" value="AlaDh_PNT_C"/>
    <property type="match status" value="1"/>
</dbReference>
<comment type="pathway">
    <text evidence="1">Amino-acid biosynthesis; L-lysine biosynthesis via AAA pathway; L-lysine from L-alpha-aminoadipate (fungal route): step 3/3.</text>
</comment>
<dbReference type="PANTHER" id="PTHR11133">
    <property type="entry name" value="SACCHAROPINE DEHYDROGENASE"/>
    <property type="match status" value="1"/>
</dbReference>
<feature type="binding site" evidence="13">
    <location>
        <begin position="195"/>
        <end position="196"/>
    </location>
    <ligand>
        <name>NAD(+)</name>
        <dbReference type="ChEBI" id="CHEBI:57540"/>
    </ligand>
</feature>
<dbReference type="CDD" id="cd12188">
    <property type="entry name" value="SDH"/>
    <property type="match status" value="1"/>
</dbReference>
<comment type="subunit">
    <text evidence="3">Monomer.</text>
</comment>
<dbReference type="AlphaFoldDB" id="A0A1Y5SLR9"/>
<evidence type="ECO:0000259" key="15">
    <source>
        <dbReference type="SMART" id="SM01003"/>
    </source>
</evidence>
<dbReference type="Gene3D" id="3.40.50.720">
    <property type="entry name" value="NAD(P)-binding Rossmann-like Domain"/>
    <property type="match status" value="2"/>
</dbReference>
<dbReference type="PIRSF" id="PIRSF018250">
    <property type="entry name" value="Saccharopine_DH_Lys"/>
    <property type="match status" value="1"/>
</dbReference>
<evidence type="ECO:0000256" key="1">
    <source>
        <dbReference type="ARBA" id="ARBA00004884"/>
    </source>
</evidence>
<keyword evidence="8 13" id="KW-0520">NAD</keyword>
<accession>A0A1Y5SLR9</accession>
<proteinExistence type="inferred from homology"/>
<dbReference type="InterPro" id="IPR007698">
    <property type="entry name" value="AlaDH/PNT_NAD(H)-bd"/>
</dbReference>
<dbReference type="SMART" id="SM01003">
    <property type="entry name" value="AlaDh_PNT_N"/>
    <property type="match status" value="1"/>
</dbReference>
<keyword evidence="6" id="KW-0028">Amino-acid biosynthesis</keyword>
<keyword evidence="17" id="KW-1185">Reference proteome</keyword>
<dbReference type="Pfam" id="PF05222">
    <property type="entry name" value="AlaDh_PNT_N"/>
    <property type="match status" value="1"/>
</dbReference>
<evidence type="ECO:0000313" key="17">
    <source>
        <dbReference type="Proteomes" id="UP000193900"/>
    </source>
</evidence>
<protein>
    <recommendedName>
        <fullName evidence="5">Saccharopine dehydrogenase [NAD(+), L-lysine-forming]</fullName>
        <ecNumber evidence="4">1.5.1.7</ecNumber>
    </recommendedName>
    <alternativeName>
        <fullName evidence="10">Lysine--2-oxoglutarate reductase</fullName>
    </alternativeName>
</protein>
<dbReference type="RefSeq" id="WP_085878658.1">
    <property type="nucleotide sequence ID" value="NZ_FWFZ01000007.1"/>
</dbReference>
<comment type="catalytic activity">
    <reaction evidence="11">
        <text>L-saccharopine + NAD(+) + H2O = L-lysine + 2-oxoglutarate + NADH + H(+)</text>
        <dbReference type="Rhea" id="RHEA:12440"/>
        <dbReference type="ChEBI" id="CHEBI:15377"/>
        <dbReference type="ChEBI" id="CHEBI:15378"/>
        <dbReference type="ChEBI" id="CHEBI:16810"/>
        <dbReference type="ChEBI" id="CHEBI:32551"/>
        <dbReference type="ChEBI" id="CHEBI:57540"/>
        <dbReference type="ChEBI" id="CHEBI:57945"/>
        <dbReference type="ChEBI" id="CHEBI:57951"/>
        <dbReference type="EC" id="1.5.1.7"/>
    </reaction>
</comment>
<dbReference type="UniPathway" id="UPA00033">
    <property type="reaction ID" value="UER00034"/>
</dbReference>
<evidence type="ECO:0000256" key="6">
    <source>
        <dbReference type="ARBA" id="ARBA00022605"/>
    </source>
</evidence>
<dbReference type="SUPFAM" id="SSF52283">
    <property type="entry name" value="Formate/glycerate dehydrogenase catalytic domain-like"/>
    <property type="match status" value="1"/>
</dbReference>
<evidence type="ECO:0000256" key="12">
    <source>
        <dbReference type="PIRSR" id="PIRSR018250-1"/>
    </source>
</evidence>
<dbReference type="SUPFAM" id="SSF51735">
    <property type="entry name" value="NAD(P)-binding Rossmann-fold domains"/>
    <property type="match status" value="1"/>
</dbReference>
<dbReference type="EMBL" id="FWFZ01000007">
    <property type="protein sequence ID" value="SLN43692.1"/>
    <property type="molecule type" value="Genomic_DNA"/>
</dbReference>
<evidence type="ECO:0000256" key="2">
    <source>
        <dbReference type="ARBA" id="ARBA00005689"/>
    </source>
</evidence>
<evidence type="ECO:0000256" key="11">
    <source>
        <dbReference type="ARBA" id="ARBA00047860"/>
    </source>
</evidence>
<evidence type="ECO:0000256" key="3">
    <source>
        <dbReference type="ARBA" id="ARBA00011245"/>
    </source>
</evidence>
<evidence type="ECO:0000313" key="16">
    <source>
        <dbReference type="EMBL" id="SLN43692.1"/>
    </source>
</evidence>